<dbReference type="InterPro" id="IPR014782">
    <property type="entry name" value="Peptidase_M1_dom"/>
</dbReference>
<dbReference type="InterPro" id="IPR034015">
    <property type="entry name" value="M1_LTA4H"/>
</dbReference>
<evidence type="ECO:0000256" key="4">
    <source>
        <dbReference type="ARBA" id="ARBA00022801"/>
    </source>
</evidence>
<dbReference type="PANTHER" id="PTHR45726">
    <property type="entry name" value="LEUKOTRIENE A-4 HYDROLASE"/>
    <property type="match status" value="1"/>
</dbReference>
<dbReference type="Pfam" id="PF01433">
    <property type="entry name" value="Peptidase_M1"/>
    <property type="match status" value="1"/>
</dbReference>
<dbReference type="GO" id="GO:0008237">
    <property type="term" value="F:metallopeptidase activity"/>
    <property type="evidence" value="ECO:0007669"/>
    <property type="project" value="UniProtKB-KW"/>
</dbReference>
<dbReference type="InterPro" id="IPR042097">
    <property type="entry name" value="Aminopeptidase_N-like_N_sf"/>
</dbReference>
<dbReference type="GeneID" id="112459967"/>
<dbReference type="InterPro" id="IPR045357">
    <property type="entry name" value="Aminopeptidase_N-like_N"/>
</dbReference>
<evidence type="ECO:0000313" key="10">
    <source>
        <dbReference type="RefSeq" id="XP_024880138.1"/>
    </source>
</evidence>
<dbReference type="GO" id="GO:0008270">
    <property type="term" value="F:zinc ion binding"/>
    <property type="evidence" value="ECO:0007669"/>
    <property type="project" value="InterPro"/>
</dbReference>
<comment type="cofactor">
    <cofactor evidence="7">
        <name>Zn(2+)</name>
        <dbReference type="ChEBI" id="CHEBI:29105"/>
    </cofactor>
    <text evidence="7">Binds 1 zinc ion per subunit.</text>
</comment>
<dbReference type="Proteomes" id="UP000504618">
    <property type="component" value="Unplaced"/>
</dbReference>
<evidence type="ECO:0000256" key="2">
    <source>
        <dbReference type="ARBA" id="ARBA00022670"/>
    </source>
</evidence>
<feature type="binding site" evidence="7">
    <location>
        <position position="171"/>
    </location>
    <ligand>
        <name>Zn(2+)</name>
        <dbReference type="ChEBI" id="CHEBI:29105"/>
        <note>catalytic</note>
    </ligand>
</feature>
<keyword evidence="6" id="KW-0482">Metalloprotease</keyword>
<gene>
    <name evidence="10" type="primary">LOC112459967</name>
</gene>
<dbReference type="Pfam" id="PF09127">
    <property type="entry name" value="Leuk-A4-hydro_C"/>
    <property type="match status" value="1"/>
</dbReference>
<evidence type="ECO:0000256" key="7">
    <source>
        <dbReference type="PIRSR" id="PIRSR634015-3"/>
    </source>
</evidence>
<reference evidence="10" key="1">
    <citation type="submission" date="2025-08" db="UniProtKB">
        <authorList>
            <consortium name="RefSeq"/>
        </authorList>
    </citation>
    <scope>IDENTIFICATION</scope>
    <source>
        <tissue evidence="10">Whole body</tissue>
    </source>
</reference>
<dbReference type="GO" id="GO:0004177">
    <property type="term" value="F:aminopeptidase activity"/>
    <property type="evidence" value="ECO:0007669"/>
    <property type="project" value="TreeGrafter"/>
</dbReference>
<dbReference type="GO" id="GO:0004301">
    <property type="term" value="F:epoxide hydrolase activity"/>
    <property type="evidence" value="ECO:0007669"/>
    <property type="project" value="TreeGrafter"/>
</dbReference>
<keyword evidence="9" id="KW-1185">Reference proteome</keyword>
<sequence>MIHTAVRYQYTYARAMFPCQDTPSVKTTYSAKISTPKDFRVIMSAKLRNIIHTQDQVMYEFFQRSLTPAYGVVIAVGSLEAARNGPRINVYAESKFIDESRTTFDENFERMLEIADELYGLSLDKQNICVLPPTISPKYFTIQCRNMIFVSPSLLRGDISLISSLAQQIAHLWTEHFVVNYDHMWLSKSIGMFIYKKFINRMPINEKIKEFLLMKMDRKLVKRIEGYKDIDILQNLIPRLGNISPNYLMERVPYEVGCMLLEKLQHELGGPLIFDRYLKLYLYTFLHRSINTQDWIRHLTEYCTTFCPTNEMVTSFDWSIYFFYTEPLIPNISITALETACFNLAEEWTRCDDNAKNIPRKFIEVTSYSDIEKIELLKYLYDSSVGLTVIKINLMSNFYESHESHTYEIRFRWIRLCIKNRWEPIIDTALNFAIHFCTPKYACSIFEDLYNWKEIRLITIEAYRRNEKKFVHETQEKINSILLN</sequence>
<dbReference type="SUPFAM" id="SSF63737">
    <property type="entry name" value="Leukotriene A4 hydrolase N-terminal domain"/>
    <property type="match status" value="1"/>
</dbReference>
<dbReference type="SMART" id="SM01263">
    <property type="entry name" value="Leuk-A4-hydro_C"/>
    <property type="match status" value="1"/>
</dbReference>
<organism evidence="9 10">
    <name type="scientific">Temnothorax curvispinosus</name>
    <dbReference type="NCBI Taxonomy" id="300111"/>
    <lineage>
        <taxon>Eukaryota</taxon>
        <taxon>Metazoa</taxon>
        <taxon>Ecdysozoa</taxon>
        <taxon>Arthropoda</taxon>
        <taxon>Hexapoda</taxon>
        <taxon>Insecta</taxon>
        <taxon>Pterygota</taxon>
        <taxon>Neoptera</taxon>
        <taxon>Endopterygota</taxon>
        <taxon>Hymenoptera</taxon>
        <taxon>Apocrita</taxon>
        <taxon>Aculeata</taxon>
        <taxon>Formicoidea</taxon>
        <taxon>Formicidae</taxon>
        <taxon>Myrmicinae</taxon>
        <taxon>Temnothorax</taxon>
    </lineage>
</organism>
<dbReference type="RefSeq" id="XP_024880138.1">
    <property type="nucleotide sequence ID" value="XM_025024370.1"/>
</dbReference>
<dbReference type="InterPro" id="IPR027268">
    <property type="entry name" value="Peptidase_M4/M1_CTD_sf"/>
</dbReference>
<dbReference type="InterPro" id="IPR016024">
    <property type="entry name" value="ARM-type_fold"/>
</dbReference>
<dbReference type="InterPro" id="IPR015211">
    <property type="entry name" value="Peptidase_M1_C"/>
</dbReference>
<evidence type="ECO:0000259" key="8">
    <source>
        <dbReference type="SMART" id="SM01263"/>
    </source>
</evidence>
<name>A0A6J1QEE8_9HYME</name>
<dbReference type="PANTHER" id="PTHR45726:SF3">
    <property type="entry name" value="LEUKOTRIENE A-4 HYDROLASE"/>
    <property type="match status" value="1"/>
</dbReference>
<keyword evidence="5 7" id="KW-0862">Zinc</keyword>
<evidence type="ECO:0000256" key="5">
    <source>
        <dbReference type="ARBA" id="ARBA00022833"/>
    </source>
</evidence>
<dbReference type="Gene3D" id="2.60.40.1730">
    <property type="entry name" value="tricorn interacting facor f3 domain"/>
    <property type="match status" value="1"/>
</dbReference>
<dbReference type="GO" id="GO:0043171">
    <property type="term" value="P:peptide catabolic process"/>
    <property type="evidence" value="ECO:0007669"/>
    <property type="project" value="TreeGrafter"/>
</dbReference>
<dbReference type="Gene3D" id="3.30.2010.30">
    <property type="match status" value="1"/>
</dbReference>
<accession>A0A6J1QEE8</accession>
<evidence type="ECO:0000256" key="3">
    <source>
        <dbReference type="ARBA" id="ARBA00022723"/>
    </source>
</evidence>
<evidence type="ECO:0000256" key="1">
    <source>
        <dbReference type="ARBA" id="ARBA00010136"/>
    </source>
</evidence>
<dbReference type="AlphaFoldDB" id="A0A6J1QEE8"/>
<dbReference type="Gene3D" id="1.25.40.320">
    <property type="entry name" value="Peptidase M1, leukotriene A4 hydrolase/aminopeptidase C-terminal domain"/>
    <property type="match status" value="1"/>
</dbReference>
<dbReference type="InterPro" id="IPR038502">
    <property type="entry name" value="M1_LTA-4_hydro/amino_C_sf"/>
</dbReference>
<dbReference type="GO" id="GO:0005829">
    <property type="term" value="C:cytosol"/>
    <property type="evidence" value="ECO:0007669"/>
    <property type="project" value="TreeGrafter"/>
</dbReference>
<dbReference type="SUPFAM" id="SSF55486">
    <property type="entry name" value="Metalloproteases ('zincins'), catalytic domain"/>
    <property type="match status" value="1"/>
</dbReference>
<keyword evidence="3 7" id="KW-0479">Metal-binding</keyword>
<dbReference type="SUPFAM" id="SSF48371">
    <property type="entry name" value="ARM repeat"/>
    <property type="match status" value="1"/>
</dbReference>
<protein>
    <submittedName>
        <fullName evidence="10">Leukotriene A-4 hydrolase-like isoform X2</fullName>
    </submittedName>
</protein>
<feature type="domain" description="Peptidase M1 leukotriene A4 hydrolase/aminopeptidase C-terminal" evidence="8">
    <location>
        <begin position="336"/>
        <end position="482"/>
    </location>
</feature>
<dbReference type="Gene3D" id="1.10.390.10">
    <property type="entry name" value="Neutral Protease Domain 2"/>
    <property type="match status" value="1"/>
</dbReference>
<evidence type="ECO:0000256" key="6">
    <source>
        <dbReference type="ARBA" id="ARBA00023049"/>
    </source>
</evidence>
<comment type="similarity">
    <text evidence="1">Belongs to the peptidase M1 family.</text>
</comment>
<dbReference type="GO" id="GO:0006508">
    <property type="term" value="P:proteolysis"/>
    <property type="evidence" value="ECO:0007669"/>
    <property type="project" value="UniProtKB-KW"/>
</dbReference>
<proteinExistence type="inferred from homology"/>
<dbReference type="Pfam" id="PF17900">
    <property type="entry name" value="Peptidase_M1_N"/>
    <property type="match status" value="1"/>
</dbReference>
<keyword evidence="2" id="KW-0645">Protease</keyword>
<keyword evidence="4" id="KW-0378">Hydrolase</keyword>
<evidence type="ECO:0000313" key="9">
    <source>
        <dbReference type="Proteomes" id="UP000504618"/>
    </source>
</evidence>